<organism evidence="1">
    <name type="scientific">viral metagenome</name>
    <dbReference type="NCBI Taxonomy" id="1070528"/>
    <lineage>
        <taxon>unclassified sequences</taxon>
        <taxon>metagenomes</taxon>
        <taxon>organismal metagenomes</taxon>
    </lineage>
</organism>
<evidence type="ECO:0000313" key="1">
    <source>
        <dbReference type="EMBL" id="QHS93213.1"/>
    </source>
</evidence>
<dbReference type="EMBL" id="MN739201">
    <property type="protein sequence ID" value="QHS93213.1"/>
    <property type="molecule type" value="Genomic_DNA"/>
</dbReference>
<accession>A0A6C0BPM6</accession>
<reference evidence="1" key="1">
    <citation type="journal article" date="2020" name="Nature">
        <title>Giant virus diversity and host interactions through global metagenomics.</title>
        <authorList>
            <person name="Schulz F."/>
            <person name="Roux S."/>
            <person name="Paez-Espino D."/>
            <person name="Jungbluth S."/>
            <person name="Walsh D.A."/>
            <person name="Denef V.J."/>
            <person name="McMahon K.D."/>
            <person name="Konstantinidis K.T."/>
            <person name="Eloe-Fadrosh E.A."/>
            <person name="Kyrpides N.C."/>
            <person name="Woyke T."/>
        </authorList>
    </citation>
    <scope>NUCLEOTIDE SEQUENCE</scope>
    <source>
        <strain evidence="1">GVMAG-M-3300017989-17</strain>
    </source>
</reference>
<name>A0A6C0BPM6_9ZZZZ</name>
<proteinExistence type="predicted"/>
<sequence length="324" mass="37179">MKRDWSQTVAGEIVTGGDITQLLQNHPFGQDDIPIEILDQVVYTANIFIRRAKRNHLSDIITLEERLNEGIIPVAQWLNETRDLSPEEIKEFALGQSLYKLAQAFGATDQDVQHARTANAAQLFLSKKLEYDPTDEIVDDVMTYIRRLHKKGYDFRLLDTYTNVLELFTDHQSGPIAEKRWRGWRPVFDFLIKVVGLDPREGTDKGRDTALSLARDPELRKYLMDVLIEHQGNHVRGEMDGRTDLLRRGEMSPGRSMREVPRDLIKRITFQAAGKEVCDDIQDGQIPPLQLVGLAKVMGVTFDQDTPWRELCAKVQDQIQRMLL</sequence>
<dbReference type="AlphaFoldDB" id="A0A6C0BPM6"/>
<protein>
    <submittedName>
        <fullName evidence="1">Uncharacterized protein</fullName>
    </submittedName>
</protein>